<evidence type="ECO:0000259" key="2">
    <source>
        <dbReference type="Pfam" id="PF13193"/>
    </source>
</evidence>
<evidence type="ECO:0000313" key="4">
    <source>
        <dbReference type="Proteomes" id="UP000605099"/>
    </source>
</evidence>
<dbReference type="SUPFAM" id="SSF56801">
    <property type="entry name" value="Acetyl-CoA synthetase-like"/>
    <property type="match status" value="1"/>
</dbReference>
<dbReference type="InterPro" id="IPR045851">
    <property type="entry name" value="AMP-bd_C_sf"/>
</dbReference>
<evidence type="ECO:0000259" key="1">
    <source>
        <dbReference type="Pfam" id="PF00501"/>
    </source>
</evidence>
<comment type="caution">
    <text evidence="3">The sequence shown here is derived from an EMBL/GenBank/DDBJ whole genome shotgun (WGS) entry which is preliminary data.</text>
</comment>
<sequence>MPASVPENQRPSTIPALLADVVGRRGDADAVATVAETIDYHELDRRSAQLARAFVAAGAGKGTRMALLAPDGIIWITAFLASLRIGALLTCVSTLATPKELAHMLRNSDVHFLLASRRFLNHDYGEKLEAALPGLTGSTPRNLQLADAPYLRHIWMDNPGGLSWCSAIDDLLALAVKPSAPDAEFLAAIEAQVSPADEAVIVYTSGSTSLPKAVVHTQWNVTRHPPELAKLFLVREGDRMLPMLPAFWLGGMAMAMQVLSQGATLVYPASPDLEIVLDTILTCNVNRLNGWGDGLVRLRKLASDRGVDVDTIVGLGPFRDANGALILPHLQSNMLGMSETFAPHSAEPINVRLPDDKPGASGRTVNGYERRIVDPDTGAEVSAGEVGELQLRSGALMNGFYGKRRCEVFTPDGFYPTGDLVRIDEDGYLTFVARRNDMIKTRAANVSRLEVEAALRELPGVASCVVTGLPDAEFGQVVAAAVVPADGTEPDAEMLRTMLRDSISSYKVPRRFVFVREEDIPRTTTGKLKLDQLKDLFD</sequence>
<dbReference type="RefSeq" id="WP_188819401.1">
    <property type="nucleotide sequence ID" value="NZ_BMLK01000007.1"/>
</dbReference>
<dbReference type="EMBL" id="BMLK01000007">
    <property type="protein sequence ID" value="GGN48757.1"/>
    <property type="molecule type" value="Genomic_DNA"/>
</dbReference>
<name>A0ABQ2JP57_9SPHN</name>
<dbReference type="InterPro" id="IPR020845">
    <property type="entry name" value="AMP-binding_CS"/>
</dbReference>
<dbReference type="Proteomes" id="UP000605099">
    <property type="component" value="Unassembled WGS sequence"/>
</dbReference>
<dbReference type="PROSITE" id="PS00455">
    <property type="entry name" value="AMP_BINDING"/>
    <property type="match status" value="1"/>
</dbReference>
<dbReference type="Pfam" id="PF00501">
    <property type="entry name" value="AMP-binding"/>
    <property type="match status" value="1"/>
</dbReference>
<dbReference type="Gene3D" id="3.40.50.12780">
    <property type="entry name" value="N-terminal domain of ligase-like"/>
    <property type="match status" value="1"/>
</dbReference>
<gene>
    <name evidence="3" type="ORF">GCM10011349_18740</name>
</gene>
<dbReference type="PANTHER" id="PTHR43767:SF1">
    <property type="entry name" value="NONRIBOSOMAL PEPTIDE SYNTHASE PES1 (EUROFUNG)-RELATED"/>
    <property type="match status" value="1"/>
</dbReference>
<feature type="domain" description="AMP-binding enzyme C-terminal" evidence="2">
    <location>
        <begin position="450"/>
        <end position="527"/>
    </location>
</feature>
<proteinExistence type="predicted"/>
<protein>
    <submittedName>
        <fullName evidence="3">AMP-binding protein</fullName>
    </submittedName>
</protein>
<dbReference type="PANTHER" id="PTHR43767">
    <property type="entry name" value="LONG-CHAIN-FATTY-ACID--COA LIGASE"/>
    <property type="match status" value="1"/>
</dbReference>
<dbReference type="InterPro" id="IPR025110">
    <property type="entry name" value="AMP-bd_C"/>
</dbReference>
<dbReference type="Gene3D" id="3.30.300.30">
    <property type="match status" value="1"/>
</dbReference>
<keyword evidence="4" id="KW-1185">Reference proteome</keyword>
<feature type="domain" description="AMP-dependent synthetase/ligase" evidence="1">
    <location>
        <begin position="22"/>
        <end position="401"/>
    </location>
</feature>
<reference evidence="4" key="1">
    <citation type="journal article" date="2019" name="Int. J. Syst. Evol. Microbiol.">
        <title>The Global Catalogue of Microorganisms (GCM) 10K type strain sequencing project: providing services to taxonomists for standard genome sequencing and annotation.</title>
        <authorList>
            <consortium name="The Broad Institute Genomics Platform"/>
            <consortium name="The Broad Institute Genome Sequencing Center for Infectious Disease"/>
            <person name="Wu L."/>
            <person name="Ma J."/>
        </authorList>
    </citation>
    <scope>NUCLEOTIDE SEQUENCE [LARGE SCALE GENOMIC DNA]</scope>
    <source>
        <strain evidence="4">CGMCC 1.6784</strain>
    </source>
</reference>
<dbReference type="Pfam" id="PF13193">
    <property type="entry name" value="AMP-binding_C"/>
    <property type="match status" value="1"/>
</dbReference>
<evidence type="ECO:0000313" key="3">
    <source>
        <dbReference type="EMBL" id="GGN48757.1"/>
    </source>
</evidence>
<dbReference type="CDD" id="cd04433">
    <property type="entry name" value="AFD_class_I"/>
    <property type="match status" value="1"/>
</dbReference>
<organism evidence="3 4">
    <name type="scientific">Novosphingobium indicum</name>
    <dbReference type="NCBI Taxonomy" id="462949"/>
    <lineage>
        <taxon>Bacteria</taxon>
        <taxon>Pseudomonadati</taxon>
        <taxon>Pseudomonadota</taxon>
        <taxon>Alphaproteobacteria</taxon>
        <taxon>Sphingomonadales</taxon>
        <taxon>Sphingomonadaceae</taxon>
        <taxon>Novosphingobium</taxon>
    </lineage>
</organism>
<dbReference type="InterPro" id="IPR000873">
    <property type="entry name" value="AMP-dep_synth/lig_dom"/>
</dbReference>
<accession>A0ABQ2JP57</accession>
<dbReference type="InterPro" id="IPR050237">
    <property type="entry name" value="ATP-dep_AMP-bd_enzyme"/>
</dbReference>
<dbReference type="InterPro" id="IPR042099">
    <property type="entry name" value="ANL_N_sf"/>
</dbReference>